<sequence length="263" mass="28450">MPDFELDRAIASERVSDGVHAVTVTDDWNTPNGTANGGYVLALMLGAVLEESPLPDLLSISITYFRPPTPGEGVVRVEPLRLGRRVATFTAVLAQGDTDVAHAVVSLHDADATGDIQNPSPPAPSIAAPEDCHDLMGIVPVEDAPIIGRFDYRHETVPGWMVGEPSGDMSATYWVRPKDGRPVDALAAAVLVDAYPPVTTEINQIRSATVQLTVHVRRRPSTGWVLAQVRTQHVIDGYHEEDVELWDEDGNLIAQSRQLALLS</sequence>
<dbReference type="InterPro" id="IPR049450">
    <property type="entry name" value="ACOT8-like_C"/>
</dbReference>
<dbReference type="InterPro" id="IPR029069">
    <property type="entry name" value="HotDog_dom_sf"/>
</dbReference>
<evidence type="ECO:0000313" key="4">
    <source>
        <dbReference type="Proteomes" id="UP000321571"/>
    </source>
</evidence>
<dbReference type="InterPro" id="IPR052389">
    <property type="entry name" value="Sec_Metab_Biosynth-Assoc"/>
</dbReference>
<dbReference type="PANTHER" id="PTHR38110">
    <property type="entry name" value="CHROMOSOME 23, WHOLE GENOME SHOTGUN SEQUENCE"/>
    <property type="match status" value="1"/>
</dbReference>
<feature type="domain" description="Acyl-CoA thioesterase-like N-terminal HotDog" evidence="1">
    <location>
        <begin position="25"/>
        <end position="107"/>
    </location>
</feature>
<dbReference type="OrthoDB" id="5418286at2"/>
<dbReference type="SUPFAM" id="SSF54637">
    <property type="entry name" value="Thioesterase/thiol ester dehydrase-isomerase"/>
    <property type="match status" value="2"/>
</dbReference>
<feature type="domain" description="Acyl-CoA thioesterase-like C-terminal" evidence="2">
    <location>
        <begin position="129"/>
        <end position="261"/>
    </location>
</feature>
<dbReference type="Pfam" id="PF20789">
    <property type="entry name" value="4HBT_3C"/>
    <property type="match status" value="1"/>
</dbReference>
<dbReference type="Gene3D" id="2.40.160.210">
    <property type="entry name" value="Acyl-CoA thioesterase, double hotdog domain"/>
    <property type="match status" value="1"/>
</dbReference>
<dbReference type="PANTHER" id="PTHR38110:SF1">
    <property type="entry name" value="THIOESTERASE DOMAIN-CONTAINING PROTEIN"/>
    <property type="match status" value="1"/>
</dbReference>
<dbReference type="Pfam" id="PF13622">
    <property type="entry name" value="4HBT_3"/>
    <property type="match status" value="1"/>
</dbReference>
<evidence type="ECO:0000259" key="1">
    <source>
        <dbReference type="Pfam" id="PF13622"/>
    </source>
</evidence>
<name>A0A5C8NQY5_9ACTN</name>
<dbReference type="AlphaFoldDB" id="A0A5C8NQY5"/>
<gene>
    <name evidence="3" type="ORF">FHP06_03400</name>
</gene>
<reference evidence="3 4" key="1">
    <citation type="submission" date="2019-06" db="EMBL/GenBank/DDBJ databases">
        <title>Aeromicrobium sp. nov., isolated from a maize field.</title>
        <authorList>
            <person name="Lin S.-Y."/>
            <person name="Tsai C.-F."/>
            <person name="Young C.-C."/>
        </authorList>
    </citation>
    <scope>NUCLEOTIDE SEQUENCE [LARGE SCALE GENOMIC DNA]</scope>
    <source>
        <strain evidence="3 4">CC-CFT486</strain>
    </source>
</reference>
<keyword evidence="4" id="KW-1185">Reference proteome</keyword>
<dbReference type="InterPro" id="IPR042171">
    <property type="entry name" value="Acyl-CoA_hotdog"/>
</dbReference>
<evidence type="ECO:0000259" key="2">
    <source>
        <dbReference type="Pfam" id="PF20789"/>
    </source>
</evidence>
<organism evidence="3 4">
    <name type="scientific">Aeromicrobium terrae</name>
    <dbReference type="NCBI Taxonomy" id="2498846"/>
    <lineage>
        <taxon>Bacteria</taxon>
        <taxon>Bacillati</taxon>
        <taxon>Actinomycetota</taxon>
        <taxon>Actinomycetes</taxon>
        <taxon>Propionibacteriales</taxon>
        <taxon>Nocardioidaceae</taxon>
        <taxon>Aeromicrobium</taxon>
    </lineage>
</organism>
<dbReference type="Proteomes" id="UP000321571">
    <property type="component" value="Unassembled WGS sequence"/>
</dbReference>
<dbReference type="RefSeq" id="WP_147683754.1">
    <property type="nucleotide sequence ID" value="NZ_VDUX01000001.1"/>
</dbReference>
<comment type="caution">
    <text evidence="3">The sequence shown here is derived from an EMBL/GenBank/DDBJ whole genome shotgun (WGS) entry which is preliminary data.</text>
</comment>
<accession>A0A5C8NQY5</accession>
<dbReference type="EMBL" id="VDUX01000001">
    <property type="protein sequence ID" value="TXL63285.1"/>
    <property type="molecule type" value="Genomic_DNA"/>
</dbReference>
<dbReference type="InterPro" id="IPR049449">
    <property type="entry name" value="TesB_ACOT8-like_N"/>
</dbReference>
<proteinExistence type="predicted"/>
<evidence type="ECO:0000313" key="3">
    <source>
        <dbReference type="EMBL" id="TXL63285.1"/>
    </source>
</evidence>
<protein>
    <submittedName>
        <fullName evidence="3">Thioesterase family protein</fullName>
    </submittedName>
</protein>